<proteinExistence type="predicted"/>
<evidence type="ECO:0000313" key="8">
    <source>
        <dbReference type="EMBL" id="MPA52464.1"/>
    </source>
</evidence>
<evidence type="ECO:0000256" key="7">
    <source>
        <dbReference type="SAM" id="Phobius"/>
    </source>
</evidence>
<accession>A0A5B7A838</accession>
<feature type="transmembrane region" description="Helical" evidence="7">
    <location>
        <begin position="56"/>
        <end position="79"/>
    </location>
</feature>
<keyword evidence="3" id="KW-0732">Signal</keyword>
<dbReference type="InterPro" id="IPR032675">
    <property type="entry name" value="LRR_dom_sf"/>
</dbReference>
<evidence type="ECO:0000256" key="2">
    <source>
        <dbReference type="ARBA" id="ARBA00022692"/>
    </source>
</evidence>
<evidence type="ECO:0000256" key="3">
    <source>
        <dbReference type="ARBA" id="ARBA00022729"/>
    </source>
</evidence>
<keyword evidence="4 7" id="KW-1133">Transmembrane helix</keyword>
<name>A0A5B7A838_DAVIN</name>
<organism evidence="8">
    <name type="scientific">Davidia involucrata</name>
    <name type="common">Dove tree</name>
    <dbReference type="NCBI Taxonomy" id="16924"/>
    <lineage>
        <taxon>Eukaryota</taxon>
        <taxon>Viridiplantae</taxon>
        <taxon>Streptophyta</taxon>
        <taxon>Embryophyta</taxon>
        <taxon>Tracheophyta</taxon>
        <taxon>Spermatophyta</taxon>
        <taxon>Magnoliopsida</taxon>
        <taxon>eudicotyledons</taxon>
        <taxon>Gunneridae</taxon>
        <taxon>Pentapetalae</taxon>
        <taxon>asterids</taxon>
        <taxon>Cornales</taxon>
        <taxon>Nyssaceae</taxon>
        <taxon>Davidia</taxon>
    </lineage>
</organism>
<evidence type="ECO:0000256" key="1">
    <source>
        <dbReference type="ARBA" id="ARBA00004479"/>
    </source>
</evidence>
<dbReference type="PANTHER" id="PTHR48063">
    <property type="entry name" value="LRR RECEPTOR-LIKE KINASE"/>
    <property type="match status" value="1"/>
</dbReference>
<keyword evidence="6" id="KW-0325">Glycoprotein</keyword>
<evidence type="ECO:0000256" key="4">
    <source>
        <dbReference type="ARBA" id="ARBA00022989"/>
    </source>
</evidence>
<sequence>MGNQLQTLDDQSIYIGNNGLCGPPLLKSCPADKSYDDHEHEHATENKGGEESEFMWFFYAGIGPGFLVGFLVVCGILHFKKSWRYAFFQLVDNMYNKLVVAIEVKAAWVGRKFHKGEFRA</sequence>
<comment type="subcellular location">
    <subcellularLocation>
        <location evidence="1">Membrane</location>
        <topology evidence="1">Single-pass type I membrane protein</topology>
    </subcellularLocation>
</comment>
<protein>
    <submittedName>
        <fullName evidence="8">Uncharacterized protein</fullName>
    </submittedName>
</protein>
<reference evidence="8" key="1">
    <citation type="submission" date="2019-08" db="EMBL/GenBank/DDBJ databases">
        <title>Reference gene set and small RNA set construction with multiple tissues from Davidia involucrata Baill.</title>
        <authorList>
            <person name="Yang H."/>
            <person name="Zhou C."/>
            <person name="Li G."/>
            <person name="Wang J."/>
            <person name="Gao P."/>
            <person name="Wang M."/>
            <person name="Wang R."/>
            <person name="Zhao Y."/>
        </authorList>
    </citation>
    <scope>NUCLEOTIDE SEQUENCE</scope>
    <source>
        <tissue evidence="8">Mixed with DoveR01_LX</tissue>
    </source>
</reference>
<dbReference type="PANTHER" id="PTHR48063:SF112">
    <property type="entry name" value="RECEPTOR LIKE PROTEIN 30-LIKE"/>
    <property type="match status" value="1"/>
</dbReference>
<dbReference type="GO" id="GO:0016020">
    <property type="term" value="C:membrane"/>
    <property type="evidence" value="ECO:0007669"/>
    <property type="project" value="UniProtKB-SubCell"/>
</dbReference>
<evidence type="ECO:0000256" key="5">
    <source>
        <dbReference type="ARBA" id="ARBA00023136"/>
    </source>
</evidence>
<dbReference type="InterPro" id="IPR046956">
    <property type="entry name" value="RLP23-like"/>
</dbReference>
<dbReference type="AlphaFoldDB" id="A0A5B7A838"/>
<keyword evidence="2 7" id="KW-0812">Transmembrane</keyword>
<dbReference type="EMBL" id="GHES01021905">
    <property type="protein sequence ID" value="MPA52464.1"/>
    <property type="molecule type" value="Transcribed_RNA"/>
</dbReference>
<dbReference type="Gene3D" id="3.80.10.10">
    <property type="entry name" value="Ribonuclease Inhibitor"/>
    <property type="match status" value="1"/>
</dbReference>
<evidence type="ECO:0000256" key="6">
    <source>
        <dbReference type="ARBA" id="ARBA00023180"/>
    </source>
</evidence>
<keyword evidence="5 7" id="KW-0472">Membrane</keyword>
<gene>
    <name evidence="8" type="ORF">Din_021905</name>
</gene>